<keyword evidence="1" id="KW-0472">Membrane</keyword>
<dbReference type="GO" id="GO:0019005">
    <property type="term" value="C:SCF ubiquitin ligase complex"/>
    <property type="evidence" value="ECO:0007669"/>
    <property type="project" value="TreeGrafter"/>
</dbReference>
<evidence type="ECO:0000313" key="3">
    <source>
        <dbReference type="Proteomes" id="UP000236291"/>
    </source>
</evidence>
<dbReference type="PANTHER" id="PTHR13318:SF106">
    <property type="entry name" value="F-BOX_LRR-REPEAT PROTEIN 2"/>
    <property type="match status" value="1"/>
</dbReference>
<dbReference type="InterPro" id="IPR032675">
    <property type="entry name" value="LRR_dom_sf"/>
</dbReference>
<dbReference type="ExpressionAtlas" id="A0A2K3MRD6">
    <property type="expression patterns" value="baseline"/>
</dbReference>
<gene>
    <name evidence="2" type="ORF">L195_g016552</name>
</gene>
<keyword evidence="1" id="KW-1133">Transmembrane helix</keyword>
<reference evidence="2 3" key="1">
    <citation type="journal article" date="2014" name="Am. J. Bot.">
        <title>Genome assembly and annotation for red clover (Trifolium pratense; Fabaceae).</title>
        <authorList>
            <person name="Istvanek J."/>
            <person name="Jaros M."/>
            <person name="Krenek A."/>
            <person name="Repkova J."/>
        </authorList>
    </citation>
    <scope>NUCLEOTIDE SEQUENCE [LARGE SCALE GENOMIC DNA]</scope>
    <source>
        <strain evidence="3">cv. Tatra</strain>
        <tissue evidence="2">Young leaves</tissue>
    </source>
</reference>
<evidence type="ECO:0000313" key="2">
    <source>
        <dbReference type="EMBL" id="PNX93398.1"/>
    </source>
</evidence>
<feature type="transmembrane region" description="Helical" evidence="1">
    <location>
        <begin position="613"/>
        <end position="631"/>
    </location>
</feature>
<dbReference type="AlphaFoldDB" id="A0A2K3MRD6"/>
<dbReference type="Gene3D" id="3.80.10.10">
    <property type="entry name" value="Ribonuclease Inhibitor"/>
    <property type="match status" value="3"/>
</dbReference>
<name>A0A2K3MRD6_TRIPR</name>
<keyword evidence="1" id="KW-0812">Transmembrane</keyword>
<evidence type="ECO:0000256" key="1">
    <source>
        <dbReference type="SAM" id="Phobius"/>
    </source>
</evidence>
<dbReference type="Proteomes" id="UP000236291">
    <property type="component" value="Unassembled WGS sequence"/>
</dbReference>
<dbReference type="STRING" id="57577.A0A2K3MRD6"/>
<dbReference type="GO" id="GO:0031146">
    <property type="term" value="P:SCF-dependent proteasomal ubiquitin-dependent protein catabolic process"/>
    <property type="evidence" value="ECO:0007669"/>
    <property type="project" value="TreeGrafter"/>
</dbReference>
<dbReference type="SMART" id="SM00367">
    <property type="entry name" value="LRR_CC"/>
    <property type="match status" value="8"/>
</dbReference>
<dbReference type="PANTHER" id="PTHR13318">
    <property type="entry name" value="PARTNER OF PAIRED, ISOFORM B-RELATED"/>
    <property type="match status" value="1"/>
</dbReference>
<dbReference type="InterPro" id="IPR006553">
    <property type="entry name" value="Leu-rich_rpt_Cys-con_subtyp"/>
</dbReference>
<comment type="caution">
    <text evidence="2">The sequence shown here is derived from an EMBL/GenBank/DDBJ whole genome shotgun (WGS) entry which is preliminary data.</text>
</comment>
<accession>A0A2K3MRD6</accession>
<sequence length="657" mass="74310">MAAMASSSRKRMAVDGLPNDCWELVLSKLFNEIGNNVDELNHYLETLSLVSKQLLSVASTFVYSIKLIYNPSSSLISAIFHRFPNFTSLDLSTLHGDNLNELLSRIPPGTVSRLTSLNLSNHPTFPTLGLQFILNNNPTFRLTSLICSNIASLKFTDITFIADSFPFLQHLDLSFPGGQIDHDDYDRQKEDYSNALNLLAQKLSNLLKVNLSGNVRVNDSSLLQFCINCEFLQEVLISRCPFISHAGIAEAIHHRPNLNSFSVTNYLQLENFNSHFVSSLASLKRLTCLDLSFSCINDSLLVSLALQSPPLTKLVLQGCYNYTYTGICYLFCKCRSLQHLDLQGAKFLNDQLFSRLCAFLTDLVSINVSGCDRLGNSSFFALLTNCPMLKEIRMESTKIGTGPTPSVEDLVVYLRVKSLHLAYNSFLQDKHINIFGFMFPNMQLIDLSFCRRISEQQITTLLKTCRKIRHLKFAGFPKAKLFLINSEACDLEVLNLSHSKIDDEELYQISKSCPRLLELDLEHCYDVTEKGVRLAVENCTRLREINLRHCRKVSTDIVSWMIFSRPSLRKITAPPDFRPRDCDRKLLFRQCLVLALKSILSDITSDRNSRKPIIIRGVIITVVVFNTLFGLNTNLWMAMSAFRIIGLARASEFPSDL</sequence>
<proteinExistence type="predicted"/>
<dbReference type="EMBL" id="ASHM01011466">
    <property type="protein sequence ID" value="PNX93398.1"/>
    <property type="molecule type" value="Genomic_DNA"/>
</dbReference>
<organism evidence="2 3">
    <name type="scientific">Trifolium pratense</name>
    <name type="common">Red clover</name>
    <dbReference type="NCBI Taxonomy" id="57577"/>
    <lineage>
        <taxon>Eukaryota</taxon>
        <taxon>Viridiplantae</taxon>
        <taxon>Streptophyta</taxon>
        <taxon>Embryophyta</taxon>
        <taxon>Tracheophyta</taxon>
        <taxon>Spermatophyta</taxon>
        <taxon>Magnoliopsida</taxon>
        <taxon>eudicotyledons</taxon>
        <taxon>Gunneridae</taxon>
        <taxon>Pentapetalae</taxon>
        <taxon>rosids</taxon>
        <taxon>fabids</taxon>
        <taxon>Fabales</taxon>
        <taxon>Fabaceae</taxon>
        <taxon>Papilionoideae</taxon>
        <taxon>50 kb inversion clade</taxon>
        <taxon>NPAAA clade</taxon>
        <taxon>Hologalegina</taxon>
        <taxon>IRL clade</taxon>
        <taxon>Trifolieae</taxon>
        <taxon>Trifolium</taxon>
    </lineage>
</organism>
<dbReference type="SUPFAM" id="SSF52047">
    <property type="entry name" value="RNI-like"/>
    <property type="match status" value="3"/>
</dbReference>
<protein>
    <submittedName>
        <fullName evidence="2">F-box/LRR protein</fullName>
    </submittedName>
</protein>
<reference evidence="2 3" key="2">
    <citation type="journal article" date="2017" name="Front. Plant Sci.">
        <title>Gene Classification and Mining of Molecular Markers Useful in Red Clover (Trifolium pratense) Breeding.</title>
        <authorList>
            <person name="Istvanek J."/>
            <person name="Dluhosova J."/>
            <person name="Dluhos P."/>
            <person name="Patkova L."/>
            <person name="Nedelnik J."/>
            <person name="Repkova J."/>
        </authorList>
    </citation>
    <scope>NUCLEOTIDE SEQUENCE [LARGE SCALE GENOMIC DNA]</scope>
    <source>
        <strain evidence="3">cv. Tatra</strain>
        <tissue evidence="2">Young leaves</tissue>
    </source>
</reference>